<evidence type="ECO:0000313" key="2">
    <source>
        <dbReference type="Proteomes" id="UP001596045"/>
    </source>
</evidence>
<accession>A0ABW0MDY0</accession>
<protein>
    <submittedName>
        <fullName evidence="1">Uncharacterized protein</fullName>
    </submittedName>
</protein>
<name>A0ABW0MDY0_9BURK</name>
<proteinExistence type="predicted"/>
<gene>
    <name evidence="1" type="ORF">ACFPM8_20610</name>
</gene>
<dbReference type="RefSeq" id="WP_379000510.1">
    <property type="nucleotide sequence ID" value="NZ_JBHSMT010000030.1"/>
</dbReference>
<organism evidence="1 2">
    <name type="scientific">Paraherbaspirillum soli</name>
    <dbReference type="NCBI Taxonomy" id="631222"/>
    <lineage>
        <taxon>Bacteria</taxon>
        <taxon>Pseudomonadati</taxon>
        <taxon>Pseudomonadota</taxon>
        <taxon>Betaproteobacteria</taxon>
        <taxon>Burkholderiales</taxon>
        <taxon>Oxalobacteraceae</taxon>
        <taxon>Paraherbaspirillum</taxon>
    </lineage>
</organism>
<reference evidence="2" key="1">
    <citation type="journal article" date="2019" name="Int. J. Syst. Evol. Microbiol.">
        <title>The Global Catalogue of Microorganisms (GCM) 10K type strain sequencing project: providing services to taxonomists for standard genome sequencing and annotation.</title>
        <authorList>
            <consortium name="The Broad Institute Genomics Platform"/>
            <consortium name="The Broad Institute Genome Sequencing Center for Infectious Disease"/>
            <person name="Wu L."/>
            <person name="Ma J."/>
        </authorList>
    </citation>
    <scope>NUCLEOTIDE SEQUENCE [LARGE SCALE GENOMIC DNA]</scope>
    <source>
        <strain evidence="2">JCM 17066</strain>
    </source>
</reference>
<comment type="caution">
    <text evidence="1">The sequence shown here is derived from an EMBL/GenBank/DDBJ whole genome shotgun (WGS) entry which is preliminary data.</text>
</comment>
<keyword evidence="2" id="KW-1185">Reference proteome</keyword>
<dbReference type="Proteomes" id="UP001596045">
    <property type="component" value="Unassembled WGS sequence"/>
</dbReference>
<evidence type="ECO:0000313" key="1">
    <source>
        <dbReference type="EMBL" id="MFC5476374.1"/>
    </source>
</evidence>
<dbReference type="EMBL" id="JBHSMT010000030">
    <property type="protein sequence ID" value="MFC5476374.1"/>
    <property type="molecule type" value="Genomic_DNA"/>
</dbReference>
<sequence>MVDQFKVKYPNIDVKVFDNNGVMLSRPGGFATPAFNPNKVRGR</sequence>